<gene>
    <name evidence="4" type="primary">LOC111121766</name>
</gene>
<organism evidence="3 4">
    <name type="scientific">Crassostrea virginica</name>
    <name type="common">Eastern oyster</name>
    <dbReference type="NCBI Taxonomy" id="6565"/>
    <lineage>
        <taxon>Eukaryota</taxon>
        <taxon>Metazoa</taxon>
        <taxon>Spiralia</taxon>
        <taxon>Lophotrochozoa</taxon>
        <taxon>Mollusca</taxon>
        <taxon>Bivalvia</taxon>
        <taxon>Autobranchia</taxon>
        <taxon>Pteriomorphia</taxon>
        <taxon>Ostreida</taxon>
        <taxon>Ostreoidea</taxon>
        <taxon>Ostreidae</taxon>
        <taxon>Crassostrea</taxon>
    </lineage>
</organism>
<reference evidence="4" key="2">
    <citation type="submission" date="2025-08" db="UniProtKB">
        <authorList>
            <consortium name="RefSeq"/>
        </authorList>
    </citation>
    <scope>IDENTIFICATION</scope>
    <source>
        <tissue evidence="4">Whole sample</tissue>
    </source>
</reference>
<dbReference type="OrthoDB" id="6123248at2759"/>
<dbReference type="GeneID" id="111121766"/>
<keyword evidence="3" id="KW-1185">Reference proteome</keyword>
<feature type="region of interest" description="Disordered" evidence="1">
    <location>
        <begin position="43"/>
        <end position="79"/>
    </location>
</feature>
<keyword evidence="2" id="KW-0812">Transmembrane</keyword>
<feature type="transmembrane region" description="Helical" evidence="2">
    <location>
        <begin position="6"/>
        <end position="32"/>
    </location>
</feature>
<reference evidence="3" key="1">
    <citation type="submission" date="2024-06" db="UniProtKB">
        <authorList>
            <consortium name="RefSeq"/>
        </authorList>
    </citation>
    <scope>NUCLEOTIDE SEQUENCE [LARGE SCALE GENOMIC DNA]</scope>
</reference>
<dbReference type="KEGG" id="cvn:111121766"/>
<keyword evidence="2" id="KW-1133">Transmembrane helix</keyword>
<name>A0A8B8CSW1_CRAVI</name>
<keyword evidence="2" id="KW-0472">Membrane</keyword>
<proteinExistence type="predicted"/>
<dbReference type="Proteomes" id="UP000694844">
    <property type="component" value="Chromosome 1"/>
</dbReference>
<evidence type="ECO:0000313" key="4">
    <source>
        <dbReference type="RefSeq" id="XP_022318908.1"/>
    </source>
</evidence>
<sequence>MSSRWDWMLGIIFMVAISVIVIVSTFACIVFCKCKRKLKQAKTVGITPTEQDEESDVDIRPISPSDVGRGRQKKKTPVTPLHSFRSSIVNTPIGSSSRQDHFFYSSRQAWMFEPD</sequence>
<dbReference type="PROSITE" id="PS51257">
    <property type="entry name" value="PROKAR_LIPOPROTEIN"/>
    <property type="match status" value="1"/>
</dbReference>
<protein>
    <submittedName>
        <fullName evidence="4">Uncharacterized protein LOC111121766</fullName>
    </submittedName>
</protein>
<accession>A0A8B8CSW1</accession>
<evidence type="ECO:0000313" key="3">
    <source>
        <dbReference type="Proteomes" id="UP000694844"/>
    </source>
</evidence>
<evidence type="ECO:0000256" key="1">
    <source>
        <dbReference type="SAM" id="MobiDB-lite"/>
    </source>
</evidence>
<dbReference type="AlphaFoldDB" id="A0A8B8CSW1"/>
<dbReference type="RefSeq" id="XP_022318908.1">
    <property type="nucleotide sequence ID" value="XM_022463200.1"/>
</dbReference>
<evidence type="ECO:0000256" key="2">
    <source>
        <dbReference type="SAM" id="Phobius"/>
    </source>
</evidence>